<gene>
    <name evidence="2" type="ORF">EW026_g7609</name>
</gene>
<name>A0A4S4K795_9APHY</name>
<evidence type="ECO:0000313" key="3">
    <source>
        <dbReference type="Proteomes" id="UP000309038"/>
    </source>
</evidence>
<evidence type="ECO:0000313" key="2">
    <source>
        <dbReference type="EMBL" id="THG93696.1"/>
    </source>
</evidence>
<evidence type="ECO:0000256" key="1">
    <source>
        <dbReference type="SAM" id="MobiDB-lite"/>
    </source>
</evidence>
<feature type="region of interest" description="Disordered" evidence="1">
    <location>
        <begin position="39"/>
        <end position="83"/>
    </location>
</feature>
<accession>A0A4S4K795</accession>
<comment type="caution">
    <text evidence="2">The sequence shown here is derived from an EMBL/GenBank/DDBJ whole genome shotgun (WGS) entry which is preliminary data.</text>
</comment>
<keyword evidence="3" id="KW-1185">Reference proteome</keyword>
<feature type="region of interest" description="Disordered" evidence="1">
    <location>
        <begin position="1"/>
        <end position="20"/>
    </location>
</feature>
<dbReference type="Proteomes" id="UP000309038">
    <property type="component" value="Unassembled WGS sequence"/>
</dbReference>
<reference evidence="2 3" key="1">
    <citation type="submission" date="2019-02" db="EMBL/GenBank/DDBJ databases">
        <title>Genome sequencing of the rare red list fungi Phlebia centrifuga.</title>
        <authorList>
            <person name="Buettner E."/>
            <person name="Kellner H."/>
        </authorList>
    </citation>
    <scope>NUCLEOTIDE SEQUENCE [LARGE SCALE GENOMIC DNA]</scope>
    <source>
        <strain evidence="2 3">DSM 108282</strain>
    </source>
</reference>
<dbReference type="AlphaFoldDB" id="A0A4S4K795"/>
<proteinExistence type="predicted"/>
<organism evidence="2 3">
    <name type="scientific">Hermanssonia centrifuga</name>
    <dbReference type="NCBI Taxonomy" id="98765"/>
    <lineage>
        <taxon>Eukaryota</taxon>
        <taxon>Fungi</taxon>
        <taxon>Dikarya</taxon>
        <taxon>Basidiomycota</taxon>
        <taxon>Agaricomycotina</taxon>
        <taxon>Agaricomycetes</taxon>
        <taxon>Polyporales</taxon>
        <taxon>Meruliaceae</taxon>
        <taxon>Hermanssonia</taxon>
    </lineage>
</organism>
<dbReference type="EMBL" id="SGPJ01000592">
    <property type="protein sequence ID" value="THG93696.1"/>
    <property type="molecule type" value="Genomic_DNA"/>
</dbReference>
<protein>
    <submittedName>
        <fullName evidence="2">Uncharacterized protein</fullName>
    </submittedName>
</protein>
<sequence>MALNTTLPFKRRLLRSRGPAVREQDILDARQYTFDEEWLSKAVETPPQSPMPSPTSPGVPPDSPAQEIKERDTGGGEVKSNLAKLRGGFSRAKKLRRVFASRRSASIQPLSEDAAVPLNFKVFPLLPPKVGILPIYQIQDLNP</sequence>
<feature type="compositionally biased region" description="Pro residues" evidence="1">
    <location>
        <begin position="47"/>
        <end position="63"/>
    </location>
</feature>